<protein>
    <submittedName>
        <fullName evidence="1">Uncharacterized protein</fullName>
    </submittedName>
</protein>
<dbReference type="Proteomes" id="UP000054893">
    <property type="component" value="Unassembled WGS sequence"/>
</dbReference>
<name>A0A158IDG9_CABSO</name>
<accession>A0A158IDG9</accession>
<sequence>MSQANRSKEANQVTNFVTPEGNKVTTHRKLTKFVTSKGEQTTISLTNLKIRERLSEVDWADSFDWSKEGQEARARRACEMLGWEMVIADHVDDGQWGGFQVRINEYMGNGLHEGAVAGEFGFELYSVDMLRLARDHITGWDREDTFDGSQTKPIEIPEALIGVLAYPLFEYQQRPQ</sequence>
<dbReference type="AlphaFoldDB" id="A0A158IDG9"/>
<evidence type="ECO:0000313" key="2">
    <source>
        <dbReference type="Proteomes" id="UP000054893"/>
    </source>
</evidence>
<dbReference type="RefSeq" id="WP_157766728.1">
    <property type="nucleotide sequence ID" value="NZ_FCOC02000035.1"/>
</dbReference>
<organism evidence="1 2">
    <name type="scientific">Caballeronia sordidicola</name>
    <name type="common">Burkholderia sordidicola</name>
    <dbReference type="NCBI Taxonomy" id="196367"/>
    <lineage>
        <taxon>Bacteria</taxon>
        <taxon>Pseudomonadati</taxon>
        <taxon>Pseudomonadota</taxon>
        <taxon>Betaproteobacteria</taxon>
        <taxon>Burkholderiales</taxon>
        <taxon>Burkholderiaceae</taxon>
        <taxon>Caballeronia</taxon>
    </lineage>
</organism>
<gene>
    <name evidence="1" type="ORF">AWB64_05998</name>
</gene>
<dbReference type="EMBL" id="FCOC02000035">
    <property type="protein sequence ID" value="SAL54507.1"/>
    <property type="molecule type" value="Genomic_DNA"/>
</dbReference>
<dbReference type="OrthoDB" id="6050435at2"/>
<reference evidence="1 2" key="1">
    <citation type="submission" date="2016-01" db="EMBL/GenBank/DDBJ databases">
        <authorList>
            <person name="Oliw E.H."/>
        </authorList>
    </citation>
    <scope>NUCLEOTIDE SEQUENCE [LARGE SCALE GENOMIC DNA]</scope>
    <source>
        <strain evidence="1">LMG 22029</strain>
    </source>
</reference>
<evidence type="ECO:0000313" key="1">
    <source>
        <dbReference type="EMBL" id="SAL54507.1"/>
    </source>
</evidence>
<proteinExistence type="predicted"/>